<comment type="caution">
    <text evidence="6">The sequence shown here is derived from an EMBL/GenBank/DDBJ whole genome shotgun (WGS) entry which is preliminary data.</text>
</comment>
<organism evidence="6 7">
    <name type="scientific">Xenotaenia resolanae</name>
    <dbReference type="NCBI Taxonomy" id="208358"/>
    <lineage>
        <taxon>Eukaryota</taxon>
        <taxon>Metazoa</taxon>
        <taxon>Chordata</taxon>
        <taxon>Craniata</taxon>
        <taxon>Vertebrata</taxon>
        <taxon>Euteleostomi</taxon>
        <taxon>Actinopterygii</taxon>
        <taxon>Neopterygii</taxon>
        <taxon>Teleostei</taxon>
        <taxon>Neoteleostei</taxon>
        <taxon>Acanthomorphata</taxon>
        <taxon>Ovalentaria</taxon>
        <taxon>Atherinomorphae</taxon>
        <taxon>Cyprinodontiformes</taxon>
        <taxon>Goodeidae</taxon>
        <taxon>Xenotaenia</taxon>
    </lineage>
</organism>
<dbReference type="PROSITE" id="PS50106">
    <property type="entry name" value="PDZ"/>
    <property type="match status" value="1"/>
</dbReference>
<protein>
    <recommendedName>
        <fullName evidence="5">PDZ domain-containing protein</fullName>
    </recommendedName>
</protein>
<keyword evidence="7" id="KW-1185">Reference proteome</keyword>
<dbReference type="EMBL" id="JAHRIM010090111">
    <property type="protein sequence ID" value="MEQ2276539.1"/>
    <property type="molecule type" value="Genomic_DNA"/>
</dbReference>
<gene>
    <name evidence="6" type="ORF">XENORESO_010409</name>
</gene>
<keyword evidence="3" id="KW-0597">Phosphoprotein</keyword>
<name>A0ABV0X5D8_9TELE</name>
<dbReference type="Proteomes" id="UP001444071">
    <property type="component" value="Unassembled WGS sequence"/>
</dbReference>
<dbReference type="PANTHER" id="PTHR24217:SF10">
    <property type="entry name" value="SYNAPTOPODIN 2-LIKE PROTEIN"/>
    <property type="match status" value="1"/>
</dbReference>
<evidence type="ECO:0000313" key="7">
    <source>
        <dbReference type="Proteomes" id="UP001444071"/>
    </source>
</evidence>
<evidence type="ECO:0000313" key="6">
    <source>
        <dbReference type="EMBL" id="MEQ2276539.1"/>
    </source>
</evidence>
<dbReference type="Gene3D" id="2.30.42.10">
    <property type="match status" value="1"/>
</dbReference>
<proteinExistence type="inferred from homology"/>
<keyword evidence="2" id="KW-0963">Cytoplasm</keyword>
<dbReference type="Pfam" id="PF00595">
    <property type="entry name" value="PDZ"/>
    <property type="match status" value="1"/>
</dbReference>
<dbReference type="InterPro" id="IPR051976">
    <property type="entry name" value="Synaptopodin_domain"/>
</dbReference>
<evidence type="ECO:0000256" key="3">
    <source>
        <dbReference type="ARBA" id="ARBA00022553"/>
    </source>
</evidence>
<evidence type="ECO:0000256" key="2">
    <source>
        <dbReference type="ARBA" id="ARBA00022490"/>
    </source>
</evidence>
<dbReference type="InterPro" id="IPR036034">
    <property type="entry name" value="PDZ_sf"/>
</dbReference>
<evidence type="ECO:0000259" key="5">
    <source>
        <dbReference type="PROSITE" id="PS50106"/>
    </source>
</evidence>
<comment type="subcellular location">
    <subcellularLocation>
        <location evidence="1">Cytoplasm</location>
    </subcellularLocation>
</comment>
<feature type="non-terminal residue" evidence="6">
    <location>
        <position position="92"/>
    </location>
</feature>
<sequence>MVAEEVIITLSGGAPWGFRLQGGVEHQKPLQVAKLALNLDYTVRKRSKACRAGLQEADELVSINEQPCGSLSHAQAMNLIDSSPGILNIRVK</sequence>
<evidence type="ECO:0000256" key="1">
    <source>
        <dbReference type="ARBA" id="ARBA00004496"/>
    </source>
</evidence>
<dbReference type="SUPFAM" id="SSF50156">
    <property type="entry name" value="PDZ domain-like"/>
    <property type="match status" value="1"/>
</dbReference>
<accession>A0ABV0X5D8</accession>
<evidence type="ECO:0000256" key="4">
    <source>
        <dbReference type="ARBA" id="ARBA00038161"/>
    </source>
</evidence>
<dbReference type="CDD" id="cd10820">
    <property type="entry name" value="PDZ_SYNPO2-like"/>
    <property type="match status" value="1"/>
</dbReference>
<reference evidence="6 7" key="1">
    <citation type="submission" date="2021-06" db="EMBL/GenBank/DDBJ databases">
        <authorList>
            <person name="Palmer J.M."/>
        </authorList>
    </citation>
    <scope>NUCLEOTIDE SEQUENCE [LARGE SCALE GENOMIC DNA]</scope>
    <source>
        <strain evidence="6 7">XR_2019</strain>
        <tissue evidence="6">Muscle</tissue>
    </source>
</reference>
<dbReference type="SMART" id="SM00228">
    <property type="entry name" value="PDZ"/>
    <property type="match status" value="1"/>
</dbReference>
<dbReference type="PANTHER" id="PTHR24217">
    <property type="entry name" value="PUTATIVE-RELATED"/>
    <property type="match status" value="1"/>
</dbReference>
<comment type="similarity">
    <text evidence="4">Belongs to the synaptopodin family.</text>
</comment>
<dbReference type="InterPro" id="IPR001478">
    <property type="entry name" value="PDZ"/>
</dbReference>
<feature type="domain" description="PDZ" evidence="5">
    <location>
        <begin position="5"/>
        <end position="92"/>
    </location>
</feature>